<comment type="similarity">
    <text evidence="1">Belongs to the peptidase M43B family.</text>
</comment>
<feature type="compositionally biased region" description="Basic and acidic residues" evidence="9">
    <location>
        <begin position="36"/>
        <end position="47"/>
    </location>
</feature>
<evidence type="ECO:0000256" key="8">
    <source>
        <dbReference type="ARBA" id="ARBA00023157"/>
    </source>
</evidence>
<dbReference type="EMBL" id="BAABAS010000006">
    <property type="protein sequence ID" value="GAA4231394.1"/>
    <property type="molecule type" value="Genomic_DNA"/>
</dbReference>
<feature type="chain" id="PRO_5047279967" evidence="10">
    <location>
        <begin position="23"/>
        <end position="330"/>
    </location>
</feature>
<keyword evidence="3" id="KW-0479">Metal-binding</keyword>
<keyword evidence="5" id="KW-0378">Hydrolase</keyword>
<feature type="signal peptide" evidence="10">
    <location>
        <begin position="1"/>
        <end position="22"/>
    </location>
</feature>
<dbReference type="InterPro" id="IPR024079">
    <property type="entry name" value="MetalloPept_cat_dom_sf"/>
</dbReference>
<evidence type="ECO:0000256" key="9">
    <source>
        <dbReference type="SAM" id="MobiDB-lite"/>
    </source>
</evidence>
<feature type="domain" description="Peptidase M43 pregnancy-associated plasma-A" evidence="11">
    <location>
        <begin position="205"/>
        <end position="323"/>
    </location>
</feature>
<evidence type="ECO:0000256" key="5">
    <source>
        <dbReference type="ARBA" id="ARBA00022801"/>
    </source>
</evidence>
<dbReference type="Gene3D" id="3.40.390.10">
    <property type="entry name" value="Collagenase (Catalytic Domain)"/>
    <property type="match status" value="1"/>
</dbReference>
<protein>
    <submittedName>
        <fullName evidence="12">Zinc metalloprotease</fullName>
    </submittedName>
</protein>
<evidence type="ECO:0000256" key="2">
    <source>
        <dbReference type="ARBA" id="ARBA00022670"/>
    </source>
</evidence>
<feature type="compositionally biased region" description="Basic and acidic residues" evidence="9">
    <location>
        <begin position="60"/>
        <end position="73"/>
    </location>
</feature>
<dbReference type="SUPFAM" id="SSF55486">
    <property type="entry name" value="Metalloproteases ('zincins'), catalytic domain"/>
    <property type="match status" value="1"/>
</dbReference>
<dbReference type="Proteomes" id="UP001501710">
    <property type="component" value="Unassembled WGS sequence"/>
</dbReference>
<dbReference type="CDD" id="cd04275">
    <property type="entry name" value="ZnMc_pappalysin_like"/>
    <property type="match status" value="1"/>
</dbReference>
<organism evidence="12 13">
    <name type="scientific">Actinomadura meridiana</name>
    <dbReference type="NCBI Taxonomy" id="559626"/>
    <lineage>
        <taxon>Bacteria</taxon>
        <taxon>Bacillati</taxon>
        <taxon>Actinomycetota</taxon>
        <taxon>Actinomycetes</taxon>
        <taxon>Streptosporangiales</taxon>
        <taxon>Thermomonosporaceae</taxon>
        <taxon>Actinomadura</taxon>
    </lineage>
</organism>
<dbReference type="GO" id="GO:0008237">
    <property type="term" value="F:metallopeptidase activity"/>
    <property type="evidence" value="ECO:0007669"/>
    <property type="project" value="UniProtKB-KW"/>
</dbReference>
<evidence type="ECO:0000256" key="7">
    <source>
        <dbReference type="ARBA" id="ARBA00023049"/>
    </source>
</evidence>
<evidence type="ECO:0000256" key="4">
    <source>
        <dbReference type="ARBA" id="ARBA00022729"/>
    </source>
</evidence>
<evidence type="ECO:0000313" key="12">
    <source>
        <dbReference type="EMBL" id="GAA4231394.1"/>
    </source>
</evidence>
<evidence type="ECO:0000256" key="10">
    <source>
        <dbReference type="SAM" id="SignalP"/>
    </source>
</evidence>
<gene>
    <name evidence="12" type="ORF">GCM10022254_28420</name>
</gene>
<dbReference type="InterPro" id="IPR008754">
    <property type="entry name" value="Peptidase_M43"/>
</dbReference>
<comment type="caution">
    <text evidence="12">The sequence shown here is derived from an EMBL/GenBank/DDBJ whole genome shotgun (WGS) entry which is preliminary data.</text>
</comment>
<proteinExistence type="inferred from homology"/>
<evidence type="ECO:0000259" key="11">
    <source>
        <dbReference type="Pfam" id="PF05572"/>
    </source>
</evidence>
<dbReference type="Pfam" id="PF05572">
    <property type="entry name" value="Peptidase_M43"/>
    <property type="match status" value="1"/>
</dbReference>
<accession>A0ABP8C059</accession>
<dbReference type="PANTHER" id="PTHR47466">
    <property type="match status" value="1"/>
</dbReference>
<name>A0ABP8C059_9ACTN</name>
<keyword evidence="4 10" id="KW-0732">Signal</keyword>
<reference evidence="13" key="1">
    <citation type="journal article" date="2019" name="Int. J. Syst. Evol. Microbiol.">
        <title>The Global Catalogue of Microorganisms (GCM) 10K type strain sequencing project: providing services to taxonomists for standard genome sequencing and annotation.</title>
        <authorList>
            <consortium name="The Broad Institute Genomics Platform"/>
            <consortium name="The Broad Institute Genome Sequencing Center for Infectious Disease"/>
            <person name="Wu L."/>
            <person name="Ma J."/>
        </authorList>
    </citation>
    <scope>NUCLEOTIDE SEQUENCE [LARGE SCALE GENOMIC DNA]</scope>
    <source>
        <strain evidence="13">JCM 17440</strain>
    </source>
</reference>
<sequence>MRRIAGVSLCALLVTVGAVSGAAGDRPRVRTASAAARDDDCPPDRQGGHKGGGLAGERGGLARETRPRDRADLGHDQAVALLTDLSRTLRDRFGTSDEGRLDATLRRAKRVTVPVRFHVVHSGRKGKLSKAAVRRQISTLNAAYSGKRGGADTRIRFRLASYDHTNKASWFRNPHKYESPMKKRLRKGGRGTLNIFTAEVGTDVLGFSTFPQRYRSNPRMDGVVVDYRSLPGGPLTSFDRGYTAVHETGHWLGLLHTFEGGCVPPGDGVSDTPYESDPAQGCPEYRDTCLQSGDDPVHNFMDYAHDACMTEFTAGQGRRIRAAWAAYRSR</sequence>
<feature type="region of interest" description="Disordered" evidence="9">
    <location>
        <begin position="23"/>
        <end position="73"/>
    </location>
</feature>
<keyword evidence="7 12" id="KW-0482">Metalloprotease</keyword>
<keyword evidence="13" id="KW-1185">Reference proteome</keyword>
<dbReference type="PANTHER" id="PTHR47466:SF1">
    <property type="entry name" value="METALLOPROTEASE MEP1 (AFU_ORTHOLOGUE AFUA_1G07730)-RELATED"/>
    <property type="match status" value="1"/>
</dbReference>
<feature type="compositionally biased region" description="Gly residues" evidence="9">
    <location>
        <begin position="49"/>
        <end position="59"/>
    </location>
</feature>
<evidence type="ECO:0000256" key="6">
    <source>
        <dbReference type="ARBA" id="ARBA00022833"/>
    </source>
</evidence>
<evidence type="ECO:0000256" key="1">
    <source>
        <dbReference type="ARBA" id="ARBA00008721"/>
    </source>
</evidence>
<keyword evidence="8" id="KW-1015">Disulfide bond</keyword>
<keyword evidence="2" id="KW-0645">Protease</keyword>
<keyword evidence="6" id="KW-0862">Zinc</keyword>
<evidence type="ECO:0000256" key="3">
    <source>
        <dbReference type="ARBA" id="ARBA00022723"/>
    </source>
</evidence>
<evidence type="ECO:0000313" key="13">
    <source>
        <dbReference type="Proteomes" id="UP001501710"/>
    </source>
</evidence>